<keyword evidence="4" id="KW-0509">mRNA transport</keyword>
<evidence type="ECO:0000256" key="8">
    <source>
        <dbReference type="ARBA" id="ARBA00023242"/>
    </source>
</evidence>
<keyword evidence="8" id="KW-0539">Nucleus</keyword>
<dbReference type="EMBL" id="KZ613976">
    <property type="protein sequence ID" value="PMD29219.1"/>
    <property type="molecule type" value="Genomic_DNA"/>
</dbReference>
<dbReference type="Proteomes" id="UP000235786">
    <property type="component" value="Unassembled WGS sequence"/>
</dbReference>
<gene>
    <name evidence="12" type="ORF">L207DRAFT_642537</name>
</gene>
<evidence type="ECO:0000256" key="3">
    <source>
        <dbReference type="ARBA" id="ARBA00022448"/>
    </source>
</evidence>
<evidence type="ECO:0000256" key="1">
    <source>
        <dbReference type="ARBA" id="ARBA00004567"/>
    </source>
</evidence>
<dbReference type="GO" id="GO:0016973">
    <property type="term" value="P:poly(A)+ mRNA export from nucleus"/>
    <property type="evidence" value="ECO:0007669"/>
    <property type="project" value="InterPro"/>
</dbReference>
<comment type="subcellular location">
    <subcellularLocation>
        <location evidence="1">Nucleus</location>
        <location evidence="1">Nuclear pore complex</location>
    </subcellularLocation>
</comment>
<feature type="compositionally biased region" description="Low complexity" evidence="11">
    <location>
        <begin position="201"/>
        <end position="210"/>
    </location>
</feature>
<feature type="region of interest" description="Disordered" evidence="11">
    <location>
        <begin position="106"/>
        <end position="251"/>
    </location>
</feature>
<dbReference type="InterPro" id="IPR038506">
    <property type="entry name" value="GLE1-like_sf"/>
</dbReference>
<feature type="region of interest" description="Disordered" evidence="11">
    <location>
        <begin position="1"/>
        <end position="31"/>
    </location>
</feature>
<accession>A0A2J6QSI1</accession>
<organism evidence="12 13">
    <name type="scientific">Hyaloscypha variabilis (strain UAMH 11265 / GT02V1 / F)</name>
    <name type="common">Meliniomyces variabilis</name>
    <dbReference type="NCBI Taxonomy" id="1149755"/>
    <lineage>
        <taxon>Eukaryota</taxon>
        <taxon>Fungi</taxon>
        <taxon>Dikarya</taxon>
        <taxon>Ascomycota</taxon>
        <taxon>Pezizomycotina</taxon>
        <taxon>Leotiomycetes</taxon>
        <taxon>Helotiales</taxon>
        <taxon>Hyaloscyphaceae</taxon>
        <taxon>Hyaloscypha</taxon>
        <taxon>Hyaloscypha variabilis</taxon>
    </lineage>
</organism>
<proteinExistence type="inferred from homology"/>
<evidence type="ECO:0000313" key="13">
    <source>
        <dbReference type="Proteomes" id="UP000235786"/>
    </source>
</evidence>
<evidence type="ECO:0000256" key="4">
    <source>
        <dbReference type="ARBA" id="ARBA00022816"/>
    </source>
</evidence>
<dbReference type="GO" id="GO:0005737">
    <property type="term" value="C:cytoplasm"/>
    <property type="evidence" value="ECO:0007669"/>
    <property type="project" value="TreeGrafter"/>
</dbReference>
<keyword evidence="13" id="KW-1185">Reference proteome</keyword>
<name>A0A2J6QSI1_HYAVF</name>
<feature type="compositionally biased region" description="Polar residues" evidence="11">
    <location>
        <begin position="150"/>
        <end position="173"/>
    </location>
</feature>
<keyword evidence="6" id="KW-0811">Translocation</keyword>
<evidence type="ECO:0000256" key="2">
    <source>
        <dbReference type="ARBA" id="ARBA00011056"/>
    </source>
</evidence>
<dbReference type="GO" id="GO:0031369">
    <property type="term" value="F:translation initiation factor binding"/>
    <property type="evidence" value="ECO:0007669"/>
    <property type="project" value="TreeGrafter"/>
</dbReference>
<dbReference type="PANTHER" id="PTHR12960:SF0">
    <property type="entry name" value="MRNA EXPORT FACTOR GLE1"/>
    <property type="match status" value="1"/>
</dbReference>
<evidence type="ECO:0000256" key="5">
    <source>
        <dbReference type="ARBA" id="ARBA00022927"/>
    </source>
</evidence>
<dbReference type="OrthoDB" id="420884at2759"/>
<sequence>MSRPSFPGGATSPASSPNDPRPSDDAADDSAMAYYESDWDERNSEATHAAALAKSKALHDAVREKAVGTLQIEMLRLETERLRLQRIQTAERVRLETERAMEAVRIREEENKAKLIPKPPPRVPTPPPPKQPVQQPTPPTTTPAPANPQAGESAQATSQAPTPNLFQPSQKQAPQVAVPPNSQQPTIPLQTPASNPLQAPSQHQHGSQQQNHVPQPTQAPSTLSTPKPEPSSSQPDMGKQTAAQHQRQKTLHPSVDLYVDIHKRLKMLRALIRKYGEQIPQFKKATGDMRRAITRSVGQLTEGRDTNKDQIRTIRAQLDASLQMTVPPQLKEDLLYTPALLMTTTPVPSREDNVPHNGDTMPALTIYLLNILAKASISQLCSEAGANPNAAEPIGFVLVSIFATPRYCFRGAPLIDILMAKFRVLCPVLFGLRGNDKTEEGRARLGWKKDANGNWISEQEHNDRMTGLGAGFASISLRDFSKSSMRNPWPAINYWYALASISCTPPGETSSTQFVVLKALIDNYTNLFVRFFGDMGVRALHVVLEDFPRKAPQGNVAASSLQVLAAKLRRDTGLLLAAG</sequence>
<dbReference type="PRINTS" id="PR01217">
    <property type="entry name" value="PRICHEXTENSN"/>
</dbReference>
<dbReference type="GO" id="GO:0005543">
    <property type="term" value="F:phospholipid binding"/>
    <property type="evidence" value="ECO:0007669"/>
    <property type="project" value="TreeGrafter"/>
</dbReference>
<dbReference type="GO" id="GO:0000822">
    <property type="term" value="F:inositol hexakisphosphate binding"/>
    <property type="evidence" value="ECO:0007669"/>
    <property type="project" value="TreeGrafter"/>
</dbReference>
<dbReference type="PANTHER" id="PTHR12960">
    <property type="entry name" value="GLE-1-RELATED"/>
    <property type="match status" value="1"/>
</dbReference>
<dbReference type="Gene3D" id="1.25.40.510">
    <property type="entry name" value="GLE1-like"/>
    <property type="match status" value="1"/>
</dbReference>
<dbReference type="Pfam" id="PF07817">
    <property type="entry name" value="GLE1"/>
    <property type="match status" value="1"/>
</dbReference>
<evidence type="ECO:0000256" key="9">
    <source>
        <dbReference type="ARBA" id="ARBA00026227"/>
    </source>
</evidence>
<keyword evidence="7" id="KW-0906">Nuclear pore complex</keyword>
<keyword evidence="5" id="KW-0653">Protein transport</keyword>
<dbReference type="AlphaFoldDB" id="A0A2J6QSI1"/>
<dbReference type="GO" id="GO:0044614">
    <property type="term" value="C:nuclear pore cytoplasmic filaments"/>
    <property type="evidence" value="ECO:0007669"/>
    <property type="project" value="TreeGrafter"/>
</dbReference>
<evidence type="ECO:0000313" key="12">
    <source>
        <dbReference type="EMBL" id="PMD29219.1"/>
    </source>
</evidence>
<reference evidence="12 13" key="1">
    <citation type="submission" date="2016-04" db="EMBL/GenBank/DDBJ databases">
        <title>A degradative enzymes factory behind the ericoid mycorrhizal symbiosis.</title>
        <authorList>
            <consortium name="DOE Joint Genome Institute"/>
            <person name="Martino E."/>
            <person name="Morin E."/>
            <person name="Grelet G."/>
            <person name="Kuo A."/>
            <person name="Kohler A."/>
            <person name="Daghino S."/>
            <person name="Barry K."/>
            <person name="Choi C."/>
            <person name="Cichocki N."/>
            <person name="Clum A."/>
            <person name="Copeland A."/>
            <person name="Hainaut M."/>
            <person name="Haridas S."/>
            <person name="Labutti K."/>
            <person name="Lindquist E."/>
            <person name="Lipzen A."/>
            <person name="Khouja H.-R."/>
            <person name="Murat C."/>
            <person name="Ohm R."/>
            <person name="Olson A."/>
            <person name="Spatafora J."/>
            <person name="Veneault-Fourrey C."/>
            <person name="Henrissat B."/>
            <person name="Grigoriev I."/>
            <person name="Martin F."/>
            <person name="Perotto S."/>
        </authorList>
    </citation>
    <scope>NUCLEOTIDE SEQUENCE [LARGE SCALE GENOMIC DNA]</scope>
    <source>
        <strain evidence="12 13">F</strain>
    </source>
</reference>
<dbReference type="InterPro" id="IPR012476">
    <property type="entry name" value="GLE1"/>
</dbReference>
<dbReference type="STRING" id="1149755.A0A2J6QSI1"/>
<evidence type="ECO:0000256" key="10">
    <source>
        <dbReference type="ARBA" id="ARBA00029983"/>
    </source>
</evidence>
<dbReference type="GO" id="GO:0015031">
    <property type="term" value="P:protein transport"/>
    <property type="evidence" value="ECO:0007669"/>
    <property type="project" value="UniProtKB-KW"/>
</dbReference>
<feature type="compositionally biased region" description="Polar residues" evidence="11">
    <location>
        <begin position="211"/>
        <end position="245"/>
    </location>
</feature>
<evidence type="ECO:0000256" key="11">
    <source>
        <dbReference type="SAM" id="MobiDB-lite"/>
    </source>
</evidence>
<feature type="compositionally biased region" description="Pro residues" evidence="11">
    <location>
        <begin position="117"/>
        <end position="146"/>
    </location>
</feature>
<evidence type="ECO:0000256" key="6">
    <source>
        <dbReference type="ARBA" id="ARBA00023010"/>
    </source>
</evidence>
<protein>
    <recommendedName>
        <fullName evidence="9">mRNA export factor GLE1</fullName>
    </recommendedName>
    <alternativeName>
        <fullName evidence="10">Nucleoporin GLE1</fullName>
    </alternativeName>
</protein>
<feature type="compositionally biased region" description="Polar residues" evidence="11">
    <location>
        <begin position="180"/>
        <end position="200"/>
    </location>
</feature>
<comment type="similarity">
    <text evidence="2">Belongs to the GLE1 family.</text>
</comment>
<evidence type="ECO:0000256" key="7">
    <source>
        <dbReference type="ARBA" id="ARBA00023132"/>
    </source>
</evidence>
<keyword evidence="3" id="KW-0813">Transport</keyword>